<dbReference type="GO" id="GO:0005109">
    <property type="term" value="F:frizzled binding"/>
    <property type="evidence" value="ECO:0007669"/>
    <property type="project" value="TreeGrafter"/>
</dbReference>
<evidence type="ECO:0000256" key="7">
    <source>
        <dbReference type="ARBA" id="ARBA00023157"/>
    </source>
</evidence>
<keyword evidence="11" id="KW-1185">Reference proteome</keyword>
<evidence type="ECO:0000256" key="1">
    <source>
        <dbReference type="ARBA" id="ARBA00004498"/>
    </source>
</evidence>
<evidence type="ECO:0000256" key="4">
    <source>
        <dbReference type="ARBA" id="ARBA00022525"/>
    </source>
</evidence>
<dbReference type="PANTHER" id="PTHR12027">
    <property type="entry name" value="WNT RELATED"/>
    <property type="match status" value="1"/>
</dbReference>
<dbReference type="PRINTS" id="PR01349">
    <property type="entry name" value="WNTPROTEIN"/>
</dbReference>
<reference evidence="10" key="1">
    <citation type="submission" date="2021-04" db="EMBL/GenBank/DDBJ databases">
        <authorList>
            <consortium name="Molecular Ecology Group"/>
        </authorList>
    </citation>
    <scope>NUCLEOTIDE SEQUENCE</scope>
</reference>
<keyword evidence="3 9" id="KW-0217">Developmental protein</keyword>
<comment type="similarity">
    <text evidence="2 9">Belongs to the Wnt family.</text>
</comment>
<keyword evidence="8" id="KW-0449">Lipoprotein</keyword>
<sequence length="313" mass="35326">YLGIASLAGSLGDNTCNEVPGLVHEQLQVCKDNPQSLLCISEGARRGILECQSQFRFERWNCTAERNYTVFGSVLKKDTRTDCSCDMSRQDTGTDCSCDMSRYGEADVDGWKWGGCSDNVNYGLWFSRTFVDAPETRTTSTSGNVRSLMNLHNNEVGRQAVETLMSRRCRCHGVSGSCAVKTCWRGLPPFRDVGEYLKNSYERSVRLAGRSKRKLRRKEQSKRLEPISYNELVHLSKSPNYCNNNPQRGIHGTVGRICNRTAQGAESCDLLCCGRGYNTQVVRNVERCHCKFHWCCFVECKTCETLVDVHTCK</sequence>
<dbReference type="GO" id="GO:0005125">
    <property type="term" value="F:cytokine activity"/>
    <property type="evidence" value="ECO:0007669"/>
    <property type="project" value="TreeGrafter"/>
</dbReference>
<evidence type="ECO:0000313" key="11">
    <source>
        <dbReference type="Proteomes" id="UP000678393"/>
    </source>
</evidence>
<dbReference type="AlphaFoldDB" id="A0A8S4A613"/>
<proteinExistence type="inferred from homology"/>
<comment type="function">
    <text evidence="9">Ligand for members of the frizzled family of seven transmembrane receptors.</text>
</comment>
<accession>A0A8S4A613</accession>
<protein>
    <recommendedName>
        <fullName evidence="9">Protein Wnt</fullName>
    </recommendedName>
</protein>
<dbReference type="Proteomes" id="UP000678393">
    <property type="component" value="Unassembled WGS sequence"/>
</dbReference>
<dbReference type="PANTHER" id="PTHR12027:SF70">
    <property type="entry name" value="PROTEIN WNT-16"/>
    <property type="match status" value="1"/>
</dbReference>
<comment type="caution">
    <text evidence="10">The sequence shown here is derived from an EMBL/GenBank/DDBJ whole genome shotgun (WGS) entry which is preliminary data.</text>
</comment>
<keyword evidence="6 9" id="KW-0879">Wnt signaling pathway</keyword>
<dbReference type="PROSITE" id="PS00246">
    <property type="entry name" value="WNT1"/>
    <property type="match status" value="1"/>
</dbReference>
<evidence type="ECO:0000313" key="10">
    <source>
        <dbReference type="EMBL" id="CAG5135525.1"/>
    </source>
</evidence>
<evidence type="ECO:0000256" key="3">
    <source>
        <dbReference type="ARBA" id="ARBA00022473"/>
    </source>
</evidence>
<dbReference type="OrthoDB" id="5945655at2759"/>
<dbReference type="InterPro" id="IPR005817">
    <property type="entry name" value="Wnt"/>
</dbReference>
<dbReference type="SMART" id="SM00097">
    <property type="entry name" value="WNT1"/>
    <property type="match status" value="1"/>
</dbReference>
<evidence type="ECO:0000256" key="8">
    <source>
        <dbReference type="ARBA" id="ARBA00023288"/>
    </source>
</evidence>
<evidence type="ECO:0000256" key="2">
    <source>
        <dbReference type="ARBA" id="ARBA00005683"/>
    </source>
</evidence>
<dbReference type="InterPro" id="IPR043158">
    <property type="entry name" value="Wnt_C"/>
</dbReference>
<feature type="non-terminal residue" evidence="10">
    <location>
        <position position="1"/>
    </location>
</feature>
<name>A0A8S4A613_9EUPU</name>
<keyword evidence="5" id="KW-0272">Extracellular matrix</keyword>
<dbReference type="GO" id="GO:0005615">
    <property type="term" value="C:extracellular space"/>
    <property type="evidence" value="ECO:0007669"/>
    <property type="project" value="TreeGrafter"/>
</dbReference>
<evidence type="ECO:0000256" key="9">
    <source>
        <dbReference type="RuleBase" id="RU003500"/>
    </source>
</evidence>
<dbReference type="GO" id="GO:0030182">
    <property type="term" value="P:neuron differentiation"/>
    <property type="evidence" value="ECO:0007669"/>
    <property type="project" value="TreeGrafter"/>
</dbReference>
<organism evidence="10 11">
    <name type="scientific">Candidula unifasciata</name>
    <dbReference type="NCBI Taxonomy" id="100452"/>
    <lineage>
        <taxon>Eukaryota</taxon>
        <taxon>Metazoa</taxon>
        <taxon>Spiralia</taxon>
        <taxon>Lophotrochozoa</taxon>
        <taxon>Mollusca</taxon>
        <taxon>Gastropoda</taxon>
        <taxon>Heterobranchia</taxon>
        <taxon>Euthyneura</taxon>
        <taxon>Panpulmonata</taxon>
        <taxon>Eupulmonata</taxon>
        <taxon>Stylommatophora</taxon>
        <taxon>Helicina</taxon>
        <taxon>Helicoidea</taxon>
        <taxon>Geomitridae</taxon>
        <taxon>Candidula</taxon>
    </lineage>
</organism>
<dbReference type="GO" id="GO:0045165">
    <property type="term" value="P:cell fate commitment"/>
    <property type="evidence" value="ECO:0007669"/>
    <property type="project" value="TreeGrafter"/>
</dbReference>
<dbReference type="FunFam" id="3.30.2460.20:FF:000001">
    <property type="entry name" value="Wnt homolog"/>
    <property type="match status" value="1"/>
</dbReference>
<dbReference type="CDD" id="cd19344">
    <property type="entry name" value="Wnt_Wnt16"/>
    <property type="match status" value="1"/>
</dbReference>
<dbReference type="InterPro" id="IPR018161">
    <property type="entry name" value="Wnt_CS"/>
</dbReference>
<evidence type="ECO:0000256" key="6">
    <source>
        <dbReference type="ARBA" id="ARBA00022687"/>
    </source>
</evidence>
<dbReference type="EMBL" id="CAJHNH020008401">
    <property type="protein sequence ID" value="CAG5135525.1"/>
    <property type="molecule type" value="Genomic_DNA"/>
</dbReference>
<evidence type="ECO:0000256" key="5">
    <source>
        <dbReference type="ARBA" id="ARBA00022530"/>
    </source>
</evidence>
<dbReference type="Pfam" id="PF00110">
    <property type="entry name" value="wnt"/>
    <property type="match status" value="1"/>
</dbReference>
<comment type="subcellular location">
    <subcellularLocation>
        <location evidence="1 9">Secreted</location>
        <location evidence="1 9">Extracellular space</location>
        <location evidence="1 9">Extracellular matrix</location>
    </subcellularLocation>
</comment>
<gene>
    <name evidence="10" type="ORF">CUNI_LOCUS21083</name>
</gene>
<dbReference type="GO" id="GO:0060070">
    <property type="term" value="P:canonical Wnt signaling pathway"/>
    <property type="evidence" value="ECO:0007669"/>
    <property type="project" value="TreeGrafter"/>
</dbReference>
<keyword evidence="7" id="KW-1015">Disulfide bond</keyword>
<keyword evidence="4" id="KW-0964">Secreted</keyword>
<dbReference type="Gene3D" id="3.30.2460.20">
    <property type="match status" value="1"/>
</dbReference>